<sequence>YQKVAGVYRVDLPWINIDAYNLLTGPDPIHVAAVLDSTAPRVSLYVNGVKRAETAVGLLAMPAGDHELTIGSHPNPLENKDYGGVIDEVCLSAAARYTQDFTPERLLPSGTFISLTFDAVRVAADWADLIRTQSVPQGCDTDW</sequence>
<evidence type="ECO:0000313" key="1">
    <source>
        <dbReference type="EMBL" id="GAG50747.1"/>
    </source>
</evidence>
<accession>X0YVT5</accession>
<dbReference type="InterPro" id="IPR013320">
    <property type="entry name" value="ConA-like_dom_sf"/>
</dbReference>
<comment type="caution">
    <text evidence="1">The sequence shown here is derived from an EMBL/GenBank/DDBJ whole genome shotgun (WGS) entry which is preliminary data.</text>
</comment>
<reference evidence="1" key="1">
    <citation type="journal article" date="2014" name="Front. Microbiol.">
        <title>High frequency of phylogenetically diverse reductive dehalogenase-homologous genes in deep subseafloor sedimentary metagenomes.</title>
        <authorList>
            <person name="Kawai M."/>
            <person name="Futagami T."/>
            <person name="Toyoda A."/>
            <person name="Takaki Y."/>
            <person name="Nishi S."/>
            <person name="Hori S."/>
            <person name="Arai W."/>
            <person name="Tsubouchi T."/>
            <person name="Morono Y."/>
            <person name="Uchiyama I."/>
            <person name="Ito T."/>
            <person name="Fujiyama A."/>
            <person name="Inagaki F."/>
            <person name="Takami H."/>
        </authorList>
    </citation>
    <scope>NUCLEOTIDE SEQUENCE</scope>
    <source>
        <strain evidence="1">Expedition CK06-06</strain>
    </source>
</reference>
<gene>
    <name evidence="1" type="ORF">S01H1_84131</name>
</gene>
<protein>
    <submittedName>
        <fullName evidence="1">Uncharacterized protein</fullName>
    </submittedName>
</protein>
<dbReference type="AlphaFoldDB" id="X0YVT5"/>
<dbReference type="Gene3D" id="2.60.120.200">
    <property type="match status" value="1"/>
</dbReference>
<feature type="non-terminal residue" evidence="1">
    <location>
        <position position="143"/>
    </location>
</feature>
<dbReference type="Pfam" id="PF13385">
    <property type="entry name" value="Laminin_G_3"/>
    <property type="match status" value="1"/>
</dbReference>
<organism evidence="1">
    <name type="scientific">marine sediment metagenome</name>
    <dbReference type="NCBI Taxonomy" id="412755"/>
    <lineage>
        <taxon>unclassified sequences</taxon>
        <taxon>metagenomes</taxon>
        <taxon>ecological metagenomes</taxon>
    </lineage>
</organism>
<proteinExistence type="predicted"/>
<dbReference type="SUPFAM" id="SSF49899">
    <property type="entry name" value="Concanavalin A-like lectins/glucanases"/>
    <property type="match status" value="1"/>
</dbReference>
<name>X0YVT5_9ZZZZ</name>
<dbReference type="EMBL" id="BARS01057365">
    <property type="protein sequence ID" value="GAG50747.1"/>
    <property type="molecule type" value="Genomic_DNA"/>
</dbReference>
<feature type="non-terminal residue" evidence="1">
    <location>
        <position position="1"/>
    </location>
</feature>